<reference evidence="1 2" key="1">
    <citation type="submission" date="2017-11" db="EMBL/GenBank/DDBJ databases">
        <title>De novo assembly and phasing of dikaryotic genomes from two isolates of Puccinia coronata f. sp. avenae, the causal agent of oat crown rust.</title>
        <authorList>
            <person name="Miller M.E."/>
            <person name="Zhang Y."/>
            <person name="Omidvar V."/>
            <person name="Sperschneider J."/>
            <person name="Schwessinger B."/>
            <person name="Raley C."/>
            <person name="Palmer J.M."/>
            <person name="Garnica D."/>
            <person name="Upadhyaya N."/>
            <person name="Rathjen J."/>
            <person name="Taylor J.M."/>
            <person name="Park R.F."/>
            <person name="Dodds P.N."/>
            <person name="Hirsch C.D."/>
            <person name="Kianian S.F."/>
            <person name="Figueroa M."/>
        </authorList>
    </citation>
    <scope>NUCLEOTIDE SEQUENCE [LARGE SCALE GENOMIC DNA]</scope>
    <source>
        <strain evidence="1">12SD80</strain>
    </source>
</reference>
<evidence type="ECO:0000313" key="2">
    <source>
        <dbReference type="Proteomes" id="UP000235392"/>
    </source>
</evidence>
<gene>
    <name evidence="1" type="ORF">PCASD_26188</name>
</gene>
<evidence type="ECO:0000313" key="1">
    <source>
        <dbReference type="EMBL" id="PLW27040.1"/>
    </source>
</evidence>
<dbReference type="EMBL" id="PGCI01000428">
    <property type="protein sequence ID" value="PLW27040.1"/>
    <property type="molecule type" value="Genomic_DNA"/>
</dbReference>
<dbReference type="AlphaFoldDB" id="A0A2N5TNG7"/>
<dbReference type="PANTHER" id="PTHR31912:SF34">
    <property type="entry name" value="NOTOCHORD-RELATED PROTEIN"/>
    <property type="match status" value="1"/>
</dbReference>
<sequence length="256" mass="29342">MSETFETNDYVKEGNKFCCKACPMARGTVDWRKHCATALHKQNKLRKEEATRLERQIAPLDASASQSTFPPDLQQQDEDITHAEHVWNHIGGIQQLNFASRSNTRAPLLNDDLDKIEARNEALEESRQLSHAINWQDMLMNKLMVDEKENTQDERPIIRTDRRSDRVNSSVWYPFKSELDLIASMLIGHTHTLLSRSLYSKIRAILSLLNIQLPAWATVCTSRARIHDLLGFKLILNLLVFGTPCYSLSVKKIVSQ</sequence>
<name>A0A2N5TNG7_9BASI</name>
<accession>A0A2N5TNG7</accession>
<comment type="caution">
    <text evidence="1">The sequence shown here is derived from an EMBL/GenBank/DDBJ whole genome shotgun (WGS) entry which is preliminary data.</text>
</comment>
<dbReference type="Proteomes" id="UP000235392">
    <property type="component" value="Unassembled WGS sequence"/>
</dbReference>
<feature type="non-terminal residue" evidence="1">
    <location>
        <position position="256"/>
    </location>
</feature>
<protein>
    <recommendedName>
        <fullName evidence="3">U1-type domain-containing protein</fullName>
    </recommendedName>
</protein>
<evidence type="ECO:0008006" key="3">
    <source>
        <dbReference type="Google" id="ProtNLM"/>
    </source>
</evidence>
<proteinExistence type="predicted"/>
<dbReference type="PANTHER" id="PTHR31912">
    <property type="entry name" value="IP13529P"/>
    <property type="match status" value="1"/>
</dbReference>
<organism evidence="1 2">
    <name type="scientific">Puccinia coronata f. sp. avenae</name>
    <dbReference type="NCBI Taxonomy" id="200324"/>
    <lineage>
        <taxon>Eukaryota</taxon>
        <taxon>Fungi</taxon>
        <taxon>Dikarya</taxon>
        <taxon>Basidiomycota</taxon>
        <taxon>Pucciniomycotina</taxon>
        <taxon>Pucciniomycetes</taxon>
        <taxon>Pucciniales</taxon>
        <taxon>Pucciniaceae</taxon>
        <taxon>Puccinia</taxon>
    </lineage>
</organism>